<dbReference type="PANTHER" id="PTHR46173:SF1">
    <property type="entry name" value="CCA TRNA NUCLEOTIDYLTRANSFERASE 1, MITOCHONDRIAL"/>
    <property type="match status" value="1"/>
</dbReference>
<evidence type="ECO:0000313" key="11">
    <source>
        <dbReference type="EMBL" id="CAD7287678.1"/>
    </source>
</evidence>
<evidence type="ECO:0000256" key="3">
    <source>
        <dbReference type="ARBA" id="ARBA00022694"/>
    </source>
</evidence>
<accession>A0ABN7K8Q6</accession>
<dbReference type="Pfam" id="PF01743">
    <property type="entry name" value="PolyA_pol"/>
    <property type="match status" value="1"/>
</dbReference>
<dbReference type="RefSeq" id="WP_229932378.1">
    <property type="nucleotide sequence ID" value="NZ_CAJHOF010000004.1"/>
</dbReference>
<evidence type="ECO:0000259" key="9">
    <source>
        <dbReference type="Pfam" id="PF01743"/>
    </source>
</evidence>
<evidence type="ECO:0000259" key="10">
    <source>
        <dbReference type="Pfam" id="PF12627"/>
    </source>
</evidence>
<evidence type="ECO:0000256" key="8">
    <source>
        <dbReference type="RuleBase" id="RU003953"/>
    </source>
</evidence>
<evidence type="ECO:0000256" key="6">
    <source>
        <dbReference type="ARBA" id="ARBA00022741"/>
    </source>
</evidence>
<evidence type="ECO:0000256" key="4">
    <source>
        <dbReference type="ARBA" id="ARBA00022695"/>
    </source>
</evidence>
<dbReference type="InterPro" id="IPR050264">
    <property type="entry name" value="Bact_CCA-adding_enz_type3_sf"/>
</dbReference>
<dbReference type="PANTHER" id="PTHR46173">
    <property type="entry name" value="CCA TRNA NUCLEOTIDYLTRANSFERASE 1, MITOCHONDRIAL"/>
    <property type="match status" value="1"/>
</dbReference>
<sequence length="377" mass="43635">MLKTDLAILKNKDLDEVREIFAPYTSRVYLVGGCVRDAFLGIKSSDYDIEVYDVDYEKFTNLMSEINATGAGKSYFVYKYKNYDIALPRTETKTGNRHQDFSVSYTNDEQTASKRRDFSMNALMLNIYSGKLLDFWGGLNAIKERKITHIDSQKFCEDSLRVLRGVQFSARFDFDISNSTLKLMQTLSLQNLSQDRIASELIKLFHAKNIEKGVLYLHKLGLIKTLFKAEISYENLDVFLKKLKNARKFIKDKHLFLYLFCNHFKLNFKEISTNLKLPKSYENLANEVYFDTKPNDSELLKIAIKKPLNAWLGLNTSDLISRAKQLGVYDKKFKIQIDMSQIKGLKGKEISDKIKSIQEQKIDEFLANLKPLKVDFS</sequence>
<keyword evidence="12" id="KW-1185">Reference proteome</keyword>
<dbReference type="SUPFAM" id="SSF81891">
    <property type="entry name" value="Poly A polymerase C-terminal region-like"/>
    <property type="match status" value="1"/>
</dbReference>
<keyword evidence="6" id="KW-0547">Nucleotide-binding</keyword>
<evidence type="ECO:0000313" key="12">
    <source>
        <dbReference type="Proteomes" id="UP000789803"/>
    </source>
</evidence>
<dbReference type="EMBL" id="CAJHOF010000004">
    <property type="protein sequence ID" value="CAD7287678.1"/>
    <property type="molecule type" value="Genomic_DNA"/>
</dbReference>
<keyword evidence="8" id="KW-0694">RNA-binding</keyword>
<dbReference type="InterPro" id="IPR002646">
    <property type="entry name" value="PolA_pol_head_dom"/>
</dbReference>
<feature type="domain" description="Poly A polymerase head" evidence="9">
    <location>
        <begin position="28"/>
        <end position="147"/>
    </location>
</feature>
<organism evidence="11 12">
    <name type="scientific">Campylobacter majalis</name>
    <dbReference type="NCBI Taxonomy" id="2790656"/>
    <lineage>
        <taxon>Bacteria</taxon>
        <taxon>Pseudomonadati</taxon>
        <taxon>Campylobacterota</taxon>
        <taxon>Epsilonproteobacteria</taxon>
        <taxon>Campylobacterales</taxon>
        <taxon>Campylobacteraceae</taxon>
        <taxon>Campylobacter</taxon>
    </lineage>
</organism>
<keyword evidence="4 11" id="KW-0548">Nucleotidyltransferase</keyword>
<gene>
    <name evidence="11" type="primary">cca</name>
    <name evidence="11" type="ORF">LMG7974_00558</name>
</gene>
<keyword evidence="3" id="KW-0819">tRNA processing</keyword>
<evidence type="ECO:0000256" key="5">
    <source>
        <dbReference type="ARBA" id="ARBA00022723"/>
    </source>
</evidence>
<dbReference type="Pfam" id="PF12627">
    <property type="entry name" value="PolyA_pol_RNAbd"/>
    <property type="match status" value="1"/>
</dbReference>
<keyword evidence="2 8" id="KW-0808">Transferase</keyword>
<comment type="similarity">
    <text evidence="8">Belongs to the tRNA nucleotidyltransferase/poly(A) polymerase family.</text>
</comment>
<dbReference type="GO" id="GO:0004810">
    <property type="term" value="F:CCA tRNA nucleotidyltransferase activity"/>
    <property type="evidence" value="ECO:0007669"/>
    <property type="project" value="UniProtKB-EC"/>
</dbReference>
<name>A0ABN7K8Q6_9BACT</name>
<dbReference type="Proteomes" id="UP000789803">
    <property type="component" value="Unassembled WGS sequence"/>
</dbReference>
<dbReference type="EC" id="2.7.7.72" evidence="11"/>
<keyword evidence="5" id="KW-0479">Metal-binding</keyword>
<evidence type="ECO:0000256" key="2">
    <source>
        <dbReference type="ARBA" id="ARBA00022679"/>
    </source>
</evidence>
<dbReference type="InterPro" id="IPR032828">
    <property type="entry name" value="PolyA_RNA-bd"/>
</dbReference>
<comment type="cofactor">
    <cofactor evidence="1">
        <name>Mg(2+)</name>
        <dbReference type="ChEBI" id="CHEBI:18420"/>
    </cofactor>
</comment>
<protein>
    <submittedName>
        <fullName evidence="11">CCA-adding enzyme</fullName>
        <ecNumber evidence="11">2.7.7.72</ecNumber>
    </submittedName>
</protein>
<evidence type="ECO:0000256" key="7">
    <source>
        <dbReference type="ARBA" id="ARBA00022842"/>
    </source>
</evidence>
<comment type="caution">
    <text evidence="11">The sequence shown here is derived from an EMBL/GenBank/DDBJ whole genome shotgun (WGS) entry which is preliminary data.</text>
</comment>
<evidence type="ECO:0000256" key="1">
    <source>
        <dbReference type="ARBA" id="ARBA00001946"/>
    </source>
</evidence>
<keyword evidence="7" id="KW-0460">Magnesium</keyword>
<dbReference type="Gene3D" id="1.10.3090.10">
    <property type="entry name" value="cca-adding enzyme, domain 2"/>
    <property type="match status" value="1"/>
</dbReference>
<dbReference type="SUPFAM" id="SSF81301">
    <property type="entry name" value="Nucleotidyltransferase"/>
    <property type="match status" value="1"/>
</dbReference>
<dbReference type="InterPro" id="IPR043519">
    <property type="entry name" value="NT_sf"/>
</dbReference>
<reference evidence="11 12" key="1">
    <citation type="submission" date="2020-11" db="EMBL/GenBank/DDBJ databases">
        <authorList>
            <person name="Peeters C."/>
        </authorList>
    </citation>
    <scope>NUCLEOTIDE SEQUENCE [LARGE SCALE GENOMIC DNA]</scope>
    <source>
        <strain evidence="11 12">LMG 7974</strain>
    </source>
</reference>
<dbReference type="Gene3D" id="3.30.460.10">
    <property type="entry name" value="Beta Polymerase, domain 2"/>
    <property type="match status" value="1"/>
</dbReference>
<proteinExistence type="inferred from homology"/>
<feature type="domain" description="tRNA nucleotidyltransferase/poly(A) polymerase RNA and SrmB- binding" evidence="10">
    <location>
        <begin position="173"/>
        <end position="228"/>
    </location>
</feature>